<proteinExistence type="predicted"/>
<evidence type="ECO:0000313" key="2">
    <source>
        <dbReference type="EMBL" id="QKJ66974.1"/>
    </source>
</evidence>
<evidence type="ECO:0000256" key="1">
    <source>
        <dbReference type="SAM" id="Phobius"/>
    </source>
</evidence>
<feature type="transmembrane region" description="Helical" evidence="1">
    <location>
        <begin position="21"/>
        <end position="42"/>
    </location>
</feature>
<keyword evidence="1" id="KW-0472">Membrane</keyword>
<dbReference type="AlphaFoldDB" id="A0A6M8SS57"/>
<feature type="transmembrane region" description="Helical" evidence="1">
    <location>
        <begin position="54"/>
        <end position="73"/>
    </location>
</feature>
<keyword evidence="1" id="KW-0812">Transmembrane</keyword>
<dbReference type="RefSeq" id="WP_173533477.1">
    <property type="nucleotide sequence ID" value="NZ_CP054143.1"/>
</dbReference>
<accession>A0A6M8SS57</accession>
<name>A0A6M8SS57_9NEIS</name>
<reference evidence="2 3" key="1">
    <citation type="submission" date="2020-05" db="EMBL/GenBank/DDBJ databases">
        <title>Complete genome sequence of Deefgea sp. D17.</title>
        <authorList>
            <person name="Bae J.-W."/>
            <person name="Han J.E."/>
        </authorList>
    </citation>
    <scope>NUCLEOTIDE SEQUENCE [LARGE SCALE GENOMIC DNA]</scope>
    <source>
        <strain evidence="2 3">D17</strain>
    </source>
</reference>
<protein>
    <submittedName>
        <fullName evidence="2">Uncharacterized protein</fullName>
    </submittedName>
</protein>
<organism evidence="2 3">
    <name type="scientific">Deefgea piscis</name>
    <dbReference type="NCBI Taxonomy" id="2739061"/>
    <lineage>
        <taxon>Bacteria</taxon>
        <taxon>Pseudomonadati</taxon>
        <taxon>Pseudomonadota</taxon>
        <taxon>Betaproteobacteria</taxon>
        <taxon>Neisseriales</taxon>
        <taxon>Chitinibacteraceae</taxon>
        <taxon>Deefgea</taxon>
    </lineage>
</organism>
<gene>
    <name evidence="2" type="ORF">HQN60_09865</name>
</gene>
<dbReference type="EMBL" id="CP054143">
    <property type="protein sequence ID" value="QKJ66974.1"/>
    <property type="molecule type" value="Genomic_DNA"/>
</dbReference>
<evidence type="ECO:0000313" key="3">
    <source>
        <dbReference type="Proteomes" id="UP000504844"/>
    </source>
</evidence>
<dbReference type="KEGG" id="dee:HQN60_09865"/>
<keyword evidence="1" id="KW-1133">Transmembrane helix</keyword>
<dbReference type="Proteomes" id="UP000504844">
    <property type="component" value="Chromosome"/>
</dbReference>
<sequence>MRFLRFQNEKLFIIEIWNADFMEIAQGISIMALQLSLFVPVMASTDKVDKNYIILPWFSSSFLPQAFKMALLMRSMLRHSRRAL</sequence>
<keyword evidence="3" id="KW-1185">Reference proteome</keyword>